<evidence type="ECO:0000256" key="3">
    <source>
        <dbReference type="ARBA" id="ARBA00022989"/>
    </source>
</evidence>
<feature type="transmembrane region" description="Helical" evidence="6">
    <location>
        <begin position="121"/>
        <end position="143"/>
    </location>
</feature>
<dbReference type="PANTHER" id="PTHR31323:SF14">
    <property type="entry name" value="MECHANOSENSITIVE ION CHANNEL PROTEIN MSY2"/>
    <property type="match status" value="1"/>
</dbReference>
<dbReference type="AlphaFoldDB" id="S8CC42"/>
<dbReference type="GO" id="GO:0005262">
    <property type="term" value="F:calcium channel activity"/>
    <property type="evidence" value="ECO:0007669"/>
    <property type="project" value="TreeGrafter"/>
</dbReference>
<feature type="region of interest" description="Disordered" evidence="5">
    <location>
        <begin position="1"/>
        <end position="39"/>
    </location>
</feature>
<comment type="caution">
    <text evidence="8">The sequence shown here is derived from an EMBL/GenBank/DDBJ whole genome shotgun (WGS) entry which is preliminary data.</text>
</comment>
<dbReference type="InterPro" id="IPR002048">
    <property type="entry name" value="EF_hand_dom"/>
</dbReference>
<dbReference type="SMR" id="S8CC42"/>
<keyword evidence="9" id="KW-1185">Reference proteome</keyword>
<dbReference type="PANTHER" id="PTHR31323">
    <property type="entry name" value="MECHANOSENSITIVE ION CHANNEL PROTEIN MSY2"/>
    <property type="match status" value="1"/>
</dbReference>
<keyword evidence="4 6" id="KW-0472">Membrane</keyword>
<dbReference type="GO" id="GO:0016020">
    <property type="term" value="C:membrane"/>
    <property type="evidence" value="ECO:0007669"/>
    <property type="project" value="UniProtKB-SubCell"/>
</dbReference>
<gene>
    <name evidence="8" type="ORF">H072_679</name>
</gene>
<proteinExistence type="predicted"/>
<evidence type="ECO:0000256" key="5">
    <source>
        <dbReference type="SAM" id="MobiDB-lite"/>
    </source>
</evidence>
<dbReference type="EMBL" id="AQGS01000017">
    <property type="protein sequence ID" value="EPS45297.1"/>
    <property type="molecule type" value="Genomic_DNA"/>
</dbReference>
<feature type="domain" description="EF-hand" evidence="7">
    <location>
        <begin position="347"/>
        <end position="382"/>
    </location>
</feature>
<comment type="subcellular location">
    <subcellularLocation>
        <location evidence="1">Membrane</location>
    </subcellularLocation>
</comment>
<organism evidence="8 9">
    <name type="scientific">Dactylellina haptotyla (strain CBS 200.50)</name>
    <name type="common">Nematode-trapping fungus</name>
    <name type="synonym">Monacrosporium haptotylum</name>
    <dbReference type="NCBI Taxonomy" id="1284197"/>
    <lineage>
        <taxon>Eukaryota</taxon>
        <taxon>Fungi</taxon>
        <taxon>Dikarya</taxon>
        <taxon>Ascomycota</taxon>
        <taxon>Pezizomycotina</taxon>
        <taxon>Orbiliomycetes</taxon>
        <taxon>Orbiliales</taxon>
        <taxon>Orbiliaceae</taxon>
        <taxon>Dactylellina</taxon>
    </lineage>
</organism>
<evidence type="ECO:0000313" key="8">
    <source>
        <dbReference type="EMBL" id="EPS45297.1"/>
    </source>
</evidence>
<dbReference type="InterPro" id="IPR058650">
    <property type="entry name" value="Msy1/2-like"/>
</dbReference>
<feature type="transmembrane region" description="Helical" evidence="6">
    <location>
        <begin position="396"/>
        <end position="421"/>
    </location>
</feature>
<reference evidence="8 9" key="1">
    <citation type="journal article" date="2013" name="PLoS Genet.">
        <title>Genomic mechanisms accounting for the adaptation to parasitism in nematode-trapping fungi.</title>
        <authorList>
            <person name="Meerupati T."/>
            <person name="Andersson K.M."/>
            <person name="Friman E."/>
            <person name="Kumar D."/>
            <person name="Tunlid A."/>
            <person name="Ahren D."/>
        </authorList>
    </citation>
    <scope>NUCLEOTIDE SEQUENCE [LARGE SCALE GENOMIC DNA]</scope>
    <source>
        <strain evidence="8 9">CBS 200.50</strain>
    </source>
</reference>
<dbReference type="HOGENOM" id="CLU_010480_4_0_1"/>
<dbReference type="InterPro" id="IPR006685">
    <property type="entry name" value="MscS_channel_2nd"/>
</dbReference>
<dbReference type="Pfam" id="PF25886">
    <property type="entry name" value="Msy1"/>
    <property type="match status" value="1"/>
</dbReference>
<feature type="transmembrane region" description="Helical" evidence="6">
    <location>
        <begin position="427"/>
        <end position="457"/>
    </location>
</feature>
<dbReference type="Pfam" id="PF00924">
    <property type="entry name" value="MS_channel_2nd"/>
    <property type="match status" value="1"/>
</dbReference>
<keyword evidence="2 6" id="KW-0812">Transmembrane</keyword>
<evidence type="ECO:0000256" key="4">
    <source>
        <dbReference type="ARBA" id="ARBA00023136"/>
    </source>
</evidence>
<keyword evidence="3 6" id="KW-1133">Transmembrane helix</keyword>
<dbReference type="InterPro" id="IPR023408">
    <property type="entry name" value="MscS_beta-dom_sf"/>
</dbReference>
<dbReference type="InterPro" id="IPR010920">
    <property type="entry name" value="LSM_dom_sf"/>
</dbReference>
<dbReference type="GO" id="GO:0006874">
    <property type="term" value="P:intracellular calcium ion homeostasis"/>
    <property type="evidence" value="ECO:0007669"/>
    <property type="project" value="TreeGrafter"/>
</dbReference>
<accession>S8CC42</accession>
<feature type="transmembrane region" description="Helical" evidence="6">
    <location>
        <begin position="208"/>
        <end position="231"/>
    </location>
</feature>
<reference evidence="9" key="2">
    <citation type="submission" date="2013-04" db="EMBL/GenBank/DDBJ databases">
        <title>Genomic mechanisms accounting for the adaptation to parasitism in nematode-trapping fungi.</title>
        <authorList>
            <person name="Ahren D.G."/>
        </authorList>
    </citation>
    <scope>NUCLEOTIDE SEQUENCE [LARGE SCALE GENOMIC DNA]</scope>
    <source>
        <strain evidence="9">CBS 200.50</strain>
    </source>
</reference>
<dbReference type="OMA" id="NCGTPAE"/>
<feature type="transmembrane region" description="Helical" evidence="6">
    <location>
        <begin position="164"/>
        <end position="188"/>
    </location>
</feature>
<evidence type="ECO:0000256" key="1">
    <source>
        <dbReference type="ARBA" id="ARBA00004370"/>
    </source>
</evidence>
<name>S8CC42_DACHA</name>
<dbReference type="eggNOG" id="KOG4629">
    <property type="taxonomic scope" value="Eukaryota"/>
</dbReference>
<feature type="transmembrane region" description="Helical" evidence="6">
    <location>
        <begin position="81"/>
        <end position="101"/>
    </location>
</feature>
<dbReference type="Proteomes" id="UP000015100">
    <property type="component" value="Unassembled WGS sequence"/>
</dbReference>
<dbReference type="STRING" id="1284197.S8CC42"/>
<protein>
    <recommendedName>
        <fullName evidence="7">EF-hand domain-containing protein</fullName>
    </recommendedName>
</protein>
<dbReference type="GO" id="GO:0005509">
    <property type="term" value="F:calcium ion binding"/>
    <property type="evidence" value="ECO:0007669"/>
    <property type="project" value="InterPro"/>
</dbReference>
<dbReference type="SUPFAM" id="SSF50182">
    <property type="entry name" value="Sm-like ribonucleoproteins"/>
    <property type="match status" value="1"/>
</dbReference>
<evidence type="ECO:0000256" key="6">
    <source>
        <dbReference type="SAM" id="Phobius"/>
    </source>
</evidence>
<evidence type="ECO:0000256" key="2">
    <source>
        <dbReference type="ARBA" id="ARBA00022692"/>
    </source>
</evidence>
<dbReference type="OrthoDB" id="544685at2759"/>
<evidence type="ECO:0000313" key="9">
    <source>
        <dbReference type="Proteomes" id="UP000015100"/>
    </source>
</evidence>
<evidence type="ECO:0000259" key="7">
    <source>
        <dbReference type="PROSITE" id="PS50222"/>
    </source>
</evidence>
<sequence length="654" mass="73798">MSTAANAKPNGDHIVNIGPSSSEVVAEKQHQRLSTTKRPNKFISLEEADKEAEKPTHNNNDSAILDGSQENISRFQKIKPFLYRVLLLVVVGGILAIPIILGYQNEMVSNAHIGGVYVRWFFVWVEVFWCSIWISSIIVKYILPHVVRTLIGIFSKKAKKYHYVVKELDVPLTLLGWTFASFISFTPIMHGHEAVPYSVEWRTPVHQVLAGFLVTAGIYLGKSILIQIVYIRYRQAQLADKVTRNKEAIELLTKLYAESRRKYPDESDARFIADDRILAEAITFAVLDLGFDNHEDQARFAEASARVIWALEHKKTHCPSLARRIWGAFIKEGSFRLLPEDLEASKFDSDLIAKAFTILDQDVNGDITLKEMIDDIMEIARERKDLYSGWSDSQDIVASFSILCNVVVAALSILIFLAFLTSIKNTFGYAATVLASLGFAFNGTITELFAAIIFIFVKHPFDVGDCIEMDKEEYVVEHISLLYTQVRHNTTNKYAHFPNSVLNSKMVENLSRSKAMYEVFKISVSYDTTVEQIELLKAELRRFIEHNSREFHTREEDLIVNMSGFALDKLEIKIQVGYKGNYADGKRGRRKGMILRELLALTRSIPLYGPGGGGAALGSGDNPSFGVTVTPDDAKARVEAFNKNKESLRFRKSD</sequence>
<dbReference type="PROSITE" id="PS50222">
    <property type="entry name" value="EF_HAND_2"/>
    <property type="match status" value="1"/>
</dbReference>
<dbReference type="Gene3D" id="2.30.30.60">
    <property type="match status" value="1"/>
</dbReference>